<evidence type="ECO:0000256" key="1">
    <source>
        <dbReference type="SAM" id="SignalP"/>
    </source>
</evidence>
<sequence length="169" mass="19625">MRFIFPLLILFCSNASFGNTCLLEKYELFSSAQIKWQNDLTTLITSKTPKMQDVANLYRDEQLAYIAKDSLALKLLLKDSPSKVNTNEKVNMWFQLDNYVQENQANKYTTYNKLYSNVLANKHREDHPDGDRLRELMKTQIMPTNEFKILLANFMNSVDKINSIVCPAI</sequence>
<comment type="caution">
    <text evidence="2">The sequence shown here is derived from an EMBL/GenBank/DDBJ whole genome shotgun (WGS) entry which is preliminary data.</text>
</comment>
<proteinExistence type="predicted"/>
<organism evidence="2 3">
    <name type="scientific">Colwellia echini</name>
    <dbReference type="NCBI Taxonomy" id="1982103"/>
    <lineage>
        <taxon>Bacteria</taxon>
        <taxon>Pseudomonadati</taxon>
        <taxon>Pseudomonadota</taxon>
        <taxon>Gammaproteobacteria</taxon>
        <taxon>Alteromonadales</taxon>
        <taxon>Colwelliaceae</taxon>
        <taxon>Colwellia</taxon>
    </lineage>
</organism>
<protein>
    <submittedName>
        <fullName evidence="2">Uncharacterized protein</fullName>
    </submittedName>
</protein>
<feature type="signal peptide" evidence="1">
    <location>
        <begin position="1"/>
        <end position="18"/>
    </location>
</feature>
<feature type="chain" id="PRO_5045385470" evidence="1">
    <location>
        <begin position="19"/>
        <end position="169"/>
    </location>
</feature>
<keyword evidence="1" id="KW-0732">Signal</keyword>
<dbReference type="EMBL" id="PJAI02000057">
    <property type="protein sequence ID" value="TYK64145.1"/>
    <property type="molecule type" value="Genomic_DNA"/>
</dbReference>
<evidence type="ECO:0000313" key="2">
    <source>
        <dbReference type="EMBL" id="TYK64145.1"/>
    </source>
</evidence>
<evidence type="ECO:0000313" key="3">
    <source>
        <dbReference type="Proteomes" id="UP000815846"/>
    </source>
</evidence>
<gene>
    <name evidence="2" type="ORF">CWS31_017210</name>
</gene>
<dbReference type="Proteomes" id="UP000815846">
    <property type="component" value="Unassembled WGS sequence"/>
</dbReference>
<keyword evidence="3" id="KW-1185">Reference proteome</keyword>
<name>A0ABY3MSH4_9GAMM</name>
<dbReference type="RefSeq" id="WP_101344572.1">
    <property type="nucleotide sequence ID" value="NZ_PJAI02000057.1"/>
</dbReference>
<reference evidence="2 3" key="1">
    <citation type="submission" date="2019-08" db="EMBL/GenBank/DDBJ databases">
        <title>Microbe sample from Colwellia echini.</title>
        <authorList>
            <person name="Christiansen L."/>
            <person name="Pathiraja D."/>
            <person name="Schultz-Johansen M."/>
            <person name="Choi I.-G."/>
            <person name="Stougaard P."/>
        </authorList>
    </citation>
    <scope>NUCLEOTIDE SEQUENCE [LARGE SCALE GENOMIC DNA]</scope>
    <source>
        <strain evidence="2 3">A3</strain>
    </source>
</reference>
<accession>A0ABY3MSH4</accession>